<feature type="compositionally biased region" description="Basic and acidic residues" evidence="1">
    <location>
        <begin position="35"/>
        <end position="45"/>
    </location>
</feature>
<dbReference type="Pfam" id="PF10691">
    <property type="entry name" value="DUF2497"/>
    <property type="match status" value="1"/>
</dbReference>
<dbReference type="HOGENOM" id="CLU_1381911_0_0_5"/>
<dbReference type="OrthoDB" id="7189469at2"/>
<dbReference type="EMBL" id="CP008941">
    <property type="protein sequence ID" value="AIK95594.1"/>
    <property type="molecule type" value="Genomic_DNA"/>
</dbReference>
<organism evidence="2 3">
    <name type="scientific">Candidatus Odyssella acanthamoebae</name>
    <dbReference type="NCBI Taxonomy" id="91604"/>
    <lineage>
        <taxon>Bacteria</taxon>
        <taxon>Pseudomonadati</taxon>
        <taxon>Pseudomonadota</taxon>
        <taxon>Alphaproteobacteria</taxon>
        <taxon>Holosporales</taxon>
        <taxon>Candidatus Paracaedibacteraceae</taxon>
        <taxon>Candidatus Odyssella</taxon>
    </lineage>
</organism>
<accession>A0A077AU96</accession>
<name>A0A077AU96_9PROT</name>
<sequence length="197" mass="21548">MVLGWGSKKAQIQHNDEDMSMEEILASIRKYVSEETPVKEVERPLETASRSESPYRTEGVARSSSPNAPRQHEVPVFAPKNSFEDSSLFVTSSPETSGEDYAVTRETLGSHATLNESTPEAKPAAAQHNPFAKLAEATKKEAISSEATSAAGKMNVTLDQLIGDLATPMIQRWIDQNLSQLVEKMVADEIAKMTGNR</sequence>
<dbReference type="eggNOG" id="ENOG50319P0">
    <property type="taxonomic scope" value="Bacteria"/>
</dbReference>
<evidence type="ECO:0008006" key="4">
    <source>
        <dbReference type="Google" id="ProtNLM"/>
    </source>
</evidence>
<protein>
    <recommendedName>
        <fullName evidence="4">DUF2497 domain-containing protein</fullName>
    </recommendedName>
</protein>
<dbReference type="RefSeq" id="WP_038462810.1">
    <property type="nucleotide sequence ID" value="NZ_CP008941.1"/>
</dbReference>
<keyword evidence="3" id="KW-1185">Reference proteome</keyword>
<dbReference type="Proteomes" id="UP000028926">
    <property type="component" value="Chromosome"/>
</dbReference>
<evidence type="ECO:0000256" key="1">
    <source>
        <dbReference type="SAM" id="MobiDB-lite"/>
    </source>
</evidence>
<dbReference type="STRING" id="91604.ID47_00700"/>
<dbReference type="AlphaFoldDB" id="A0A077AU96"/>
<dbReference type="KEGG" id="paca:ID47_00700"/>
<reference evidence="2 3" key="1">
    <citation type="submission" date="2014-07" db="EMBL/GenBank/DDBJ databases">
        <title>Comparative genomic insights into amoeba endosymbionts belonging to the families of Holosporaceae and Candidatus Midichloriaceae within Rickettsiales.</title>
        <authorList>
            <person name="Wang Z."/>
            <person name="Wu M."/>
        </authorList>
    </citation>
    <scope>NUCLEOTIDE SEQUENCE [LARGE SCALE GENOMIC DNA]</scope>
    <source>
        <strain evidence="2">PRA3</strain>
    </source>
</reference>
<dbReference type="InterPro" id="IPR019632">
    <property type="entry name" value="DUF2497"/>
</dbReference>
<proteinExistence type="predicted"/>
<evidence type="ECO:0000313" key="3">
    <source>
        <dbReference type="Proteomes" id="UP000028926"/>
    </source>
</evidence>
<gene>
    <name evidence="2" type="ORF">ID47_00700</name>
</gene>
<feature type="region of interest" description="Disordered" evidence="1">
    <location>
        <begin position="35"/>
        <end position="73"/>
    </location>
</feature>
<evidence type="ECO:0000313" key="2">
    <source>
        <dbReference type="EMBL" id="AIK95594.1"/>
    </source>
</evidence>